<evidence type="ECO:0000256" key="12">
    <source>
        <dbReference type="SAM" id="Phobius"/>
    </source>
</evidence>
<dbReference type="InterPro" id="IPR000157">
    <property type="entry name" value="TIR_dom"/>
</dbReference>
<keyword evidence="8" id="KW-1015">Disulfide bond</keyword>
<protein>
    <submittedName>
        <fullName evidence="16">Uncharacterized protein</fullName>
    </submittedName>
</protein>
<dbReference type="PRINTS" id="PR01537">
    <property type="entry name" value="INTRLKN1R1F"/>
</dbReference>
<comment type="similarity">
    <text evidence="2">Belongs to the interleukin-1 receptor family.</text>
</comment>
<comment type="subcellular location">
    <subcellularLocation>
        <location evidence="1">Membrane</location>
        <topology evidence="1">Single-pass type I membrane protein</topology>
    </subcellularLocation>
</comment>
<evidence type="ECO:0000256" key="6">
    <source>
        <dbReference type="ARBA" id="ARBA00022989"/>
    </source>
</evidence>
<dbReference type="SUPFAM" id="SSF48726">
    <property type="entry name" value="Immunoglobulin"/>
    <property type="match status" value="1"/>
</dbReference>
<dbReference type="PANTHER" id="PTHR11890">
    <property type="entry name" value="INTERLEUKIN-1 RECEPTOR FAMILY MEMBER"/>
    <property type="match status" value="1"/>
</dbReference>
<keyword evidence="11" id="KW-0393">Immunoglobulin domain</keyword>
<name>A0A9Q1D0F8_CONCO</name>
<evidence type="ECO:0000256" key="11">
    <source>
        <dbReference type="ARBA" id="ARBA00023319"/>
    </source>
</evidence>
<dbReference type="EMBL" id="JAFJMO010000015">
    <property type="protein sequence ID" value="KAJ8255561.1"/>
    <property type="molecule type" value="Genomic_DNA"/>
</dbReference>
<dbReference type="GO" id="GO:0016020">
    <property type="term" value="C:membrane"/>
    <property type="evidence" value="ECO:0007669"/>
    <property type="project" value="UniProtKB-SubCell"/>
</dbReference>
<evidence type="ECO:0000256" key="13">
    <source>
        <dbReference type="SAM" id="SignalP"/>
    </source>
</evidence>
<feature type="domain" description="TIR" evidence="14">
    <location>
        <begin position="402"/>
        <end position="557"/>
    </location>
</feature>
<evidence type="ECO:0000313" key="16">
    <source>
        <dbReference type="EMBL" id="KAJ8255561.1"/>
    </source>
</evidence>
<keyword evidence="9" id="KW-0675">Receptor</keyword>
<evidence type="ECO:0000256" key="3">
    <source>
        <dbReference type="ARBA" id="ARBA00022692"/>
    </source>
</evidence>
<feature type="chain" id="PRO_5040419548" evidence="13">
    <location>
        <begin position="25"/>
        <end position="578"/>
    </location>
</feature>
<dbReference type="Pfam" id="PF18452">
    <property type="entry name" value="Ig_6"/>
    <property type="match status" value="1"/>
</dbReference>
<keyword evidence="4 13" id="KW-0732">Signal</keyword>
<dbReference type="SUPFAM" id="SSF52200">
    <property type="entry name" value="Toll/Interleukin receptor TIR domain"/>
    <property type="match status" value="1"/>
</dbReference>
<dbReference type="InterPro" id="IPR035897">
    <property type="entry name" value="Toll_tir_struct_dom_sf"/>
</dbReference>
<dbReference type="InterPro" id="IPR015621">
    <property type="entry name" value="IL-1_rcpt_fam"/>
</dbReference>
<keyword evidence="3 12" id="KW-0812">Transmembrane</keyword>
<evidence type="ECO:0000256" key="10">
    <source>
        <dbReference type="ARBA" id="ARBA00023180"/>
    </source>
</evidence>
<dbReference type="OrthoDB" id="6019866at2759"/>
<feature type="transmembrane region" description="Helical" evidence="12">
    <location>
        <begin position="354"/>
        <end position="382"/>
    </location>
</feature>
<feature type="domain" description="Ig-like" evidence="15">
    <location>
        <begin position="244"/>
        <end position="349"/>
    </location>
</feature>
<dbReference type="Proteomes" id="UP001152803">
    <property type="component" value="Unassembled WGS sequence"/>
</dbReference>
<evidence type="ECO:0000256" key="8">
    <source>
        <dbReference type="ARBA" id="ARBA00023157"/>
    </source>
</evidence>
<dbReference type="InterPro" id="IPR036179">
    <property type="entry name" value="Ig-like_dom_sf"/>
</dbReference>
<evidence type="ECO:0000256" key="2">
    <source>
        <dbReference type="ARBA" id="ARBA00009752"/>
    </source>
</evidence>
<feature type="signal peptide" evidence="13">
    <location>
        <begin position="1"/>
        <end position="24"/>
    </location>
</feature>
<accession>A0A9Q1D0F8</accession>
<keyword evidence="7 12" id="KW-0472">Membrane</keyword>
<evidence type="ECO:0000256" key="5">
    <source>
        <dbReference type="ARBA" id="ARBA00022737"/>
    </source>
</evidence>
<comment type="caution">
    <text evidence="16">The sequence shown here is derived from an EMBL/GenBank/DDBJ whole genome shotgun (WGS) entry which is preliminary data.</text>
</comment>
<dbReference type="PROSITE" id="PS50104">
    <property type="entry name" value="TIR"/>
    <property type="match status" value="1"/>
</dbReference>
<evidence type="ECO:0000313" key="17">
    <source>
        <dbReference type="Proteomes" id="UP001152803"/>
    </source>
</evidence>
<sequence length="578" mass="65284">MVDNRALALVVVAVLLQKFRGVCSSSVLFAYKALDGELFILQCASPHQPYLFNKSAILEQSTVWFWHEGEKKRELPGMDDSIVKVGNSLWFSKITEKHSGNYSCYNSSSHRNTAGMLAVGWGEDGALHFLVDVVQRNETVCHDNWKSEMTLVIGPGSKIACPDVRCYTSAPMEAIRWYKNHFSAKELTNRQLDLLPDGQLFLGRIHEQDNANFTCDLSYVEELHWTFRRTVRVKAIPPDTKSLPNILYPHGNKTEEVELGKRHTLTCKVQFGYERNSSAMVRWWVRYHDNGSMGALEMDPPKIVHSSIWESTTNYSAHLEQVTQRHLEATFTCWAQNSRGNASATIRLQRRPEVAGLLLIIVGPAVTVVLISGISILVWIYWLEIYLLYRTYFSLEETVSGKEYDAFVSYVSDSSSEEEHCTQTGETLGMHHLPNVLEKQYGYRLCLLQRDLAPGGVYTEDVVWAMQRSRRVICVLSSCYLRSSCLFELETSLEALQQDRGLRLILVWSSPAPPCLKGLPLPPTVRRALRVLPALHWSPSQLRPSQGPFWKALKRAMPISPLPPPSSSAPKGGLPGET</sequence>
<dbReference type="Gene3D" id="3.40.50.10140">
    <property type="entry name" value="Toll/interleukin-1 receptor homology (TIR) domain"/>
    <property type="match status" value="1"/>
</dbReference>
<dbReference type="InterPro" id="IPR007110">
    <property type="entry name" value="Ig-like_dom"/>
</dbReference>
<organism evidence="16 17">
    <name type="scientific">Conger conger</name>
    <name type="common">Conger eel</name>
    <name type="synonym">Muraena conger</name>
    <dbReference type="NCBI Taxonomy" id="82655"/>
    <lineage>
        <taxon>Eukaryota</taxon>
        <taxon>Metazoa</taxon>
        <taxon>Chordata</taxon>
        <taxon>Craniata</taxon>
        <taxon>Vertebrata</taxon>
        <taxon>Euteleostomi</taxon>
        <taxon>Actinopterygii</taxon>
        <taxon>Neopterygii</taxon>
        <taxon>Teleostei</taxon>
        <taxon>Anguilliformes</taxon>
        <taxon>Congridae</taxon>
        <taxon>Conger</taxon>
    </lineage>
</organism>
<proteinExistence type="inferred from homology"/>
<evidence type="ECO:0000259" key="15">
    <source>
        <dbReference type="PROSITE" id="PS50835"/>
    </source>
</evidence>
<dbReference type="PANTHER" id="PTHR11890:SF23">
    <property type="entry name" value="INTERLEUKIN-18 RECEPTOR ACCESSORY PROTEIN"/>
    <property type="match status" value="1"/>
</dbReference>
<keyword evidence="10" id="KW-0325">Glycoprotein</keyword>
<dbReference type="AlphaFoldDB" id="A0A9Q1D0F8"/>
<dbReference type="InterPro" id="IPR041416">
    <property type="entry name" value="IL-1RAcP-like_ig"/>
</dbReference>
<dbReference type="Pfam" id="PF01582">
    <property type="entry name" value="TIR"/>
    <property type="match status" value="1"/>
</dbReference>
<dbReference type="SMART" id="SM00255">
    <property type="entry name" value="TIR"/>
    <property type="match status" value="1"/>
</dbReference>
<keyword evidence="17" id="KW-1185">Reference proteome</keyword>
<dbReference type="PROSITE" id="PS50835">
    <property type="entry name" value="IG_LIKE"/>
    <property type="match status" value="2"/>
</dbReference>
<evidence type="ECO:0000259" key="14">
    <source>
        <dbReference type="PROSITE" id="PS50104"/>
    </source>
</evidence>
<dbReference type="Gene3D" id="2.60.40.10">
    <property type="entry name" value="Immunoglobulins"/>
    <property type="match status" value="3"/>
</dbReference>
<dbReference type="InterPro" id="IPR013783">
    <property type="entry name" value="Ig-like_fold"/>
</dbReference>
<evidence type="ECO:0000256" key="4">
    <source>
        <dbReference type="ARBA" id="ARBA00022729"/>
    </source>
</evidence>
<feature type="domain" description="Ig-like" evidence="15">
    <location>
        <begin position="156"/>
        <end position="232"/>
    </location>
</feature>
<gene>
    <name evidence="16" type="ORF">COCON_G00194250</name>
</gene>
<keyword evidence="6 12" id="KW-1133">Transmembrane helix</keyword>
<evidence type="ECO:0000256" key="1">
    <source>
        <dbReference type="ARBA" id="ARBA00004479"/>
    </source>
</evidence>
<dbReference type="FunFam" id="2.60.40.10:FF:000284">
    <property type="entry name" value="interleukin-1 receptor accessory protein-like 1"/>
    <property type="match status" value="1"/>
</dbReference>
<evidence type="ECO:0000256" key="9">
    <source>
        <dbReference type="ARBA" id="ARBA00023170"/>
    </source>
</evidence>
<keyword evidence="5" id="KW-0677">Repeat</keyword>
<dbReference type="GO" id="GO:0042008">
    <property type="term" value="F:interleukin-18 receptor activity"/>
    <property type="evidence" value="ECO:0007669"/>
    <property type="project" value="TreeGrafter"/>
</dbReference>
<evidence type="ECO:0000256" key="7">
    <source>
        <dbReference type="ARBA" id="ARBA00023136"/>
    </source>
</evidence>
<reference evidence="16" key="1">
    <citation type="journal article" date="2023" name="Science">
        <title>Genome structures resolve the early diversification of teleost fishes.</title>
        <authorList>
            <person name="Parey E."/>
            <person name="Louis A."/>
            <person name="Montfort J."/>
            <person name="Bouchez O."/>
            <person name="Roques C."/>
            <person name="Iampietro C."/>
            <person name="Lluch J."/>
            <person name="Castinel A."/>
            <person name="Donnadieu C."/>
            <person name="Desvignes T."/>
            <person name="Floi Bucao C."/>
            <person name="Jouanno E."/>
            <person name="Wen M."/>
            <person name="Mejri S."/>
            <person name="Dirks R."/>
            <person name="Jansen H."/>
            <person name="Henkel C."/>
            <person name="Chen W.J."/>
            <person name="Zahm M."/>
            <person name="Cabau C."/>
            <person name="Klopp C."/>
            <person name="Thompson A.W."/>
            <person name="Robinson-Rechavi M."/>
            <person name="Braasch I."/>
            <person name="Lecointre G."/>
            <person name="Bobe J."/>
            <person name="Postlethwait J.H."/>
            <person name="Berthelot C."/>
            <person name="Roest Crollius H."/>
            <person name="Guiguen Y."/>
        </authorList>
    </citation>
    <scope>NUCLEOTIDE SEQUENCE</scope>
    <source>
        <strain evidence="16">Concon-B</strain>
    </source>
</reference>